<proteinExistence type="predicted"/>
<name>A0A0M3JEN8_ANISI</name>
<protein>
    <submittedName>
        <fullName evidence="3">DHC_N2 domain-containing protein</fullName>
    </submittedName>
</protein>
<evidence type="ECO:0000313" key="2">
    <source>
        <dbReference type="Proteomes" id="UP000267096"/>
    </source>
</evidence>
<dbReference type="WBParaSite" id="ASIM_0000608401-mRNA-1">
    <property type="protein sequence ID" value="ASIM_0000608401-mRNA-1"/>
    <property type="gene ID" value="ASIM_0000608401"/>
</dbReference>
<evidence type="ECO:0000313" key="1">
    <source>
        <dbReference type="EMBL" id="VDK26197.1"/>
    </source>
</evidence>
<reference evidence="3" key="1">
    <citation type="submission" date="2017-02" db="UniProtKB">
        <authorList>
            <consortium name="WormBaseParasite"/>
        </authorList>
    </citation>
    <scope>IDENTIFICATION</scope>
</reference>
<dbReference type="Proteomes" id="UP000267096">
    <property type="component" value="Unassembled WGS sequence"/>
</dbReference>
<dbReference type="AlphaFoldDB" id="A0A0M3JEN8"/>
<accession>A0A0M3JEN8</accession>
<sequence length="179" mass="20949">SKSPFANLANHFWAVLTGIVSSPYTVQTSQATVEPQLNAQSTPDTSFHHAKDPDETRLHSVGDVDEIWWRLQRYENWKDSLPAIEMPEWLKIDPNEIRDRLSDGYDRVKREWSERDRVWLNTLQDKLKKFEGMWQRGFVPTEGPHLLLSYGKFFDLLADLLTDQFDLLTVFDLIELKLS</sequence>
<dbReference type="EMBL" id="UYRR01012046">
    <property type="protein sequence ID" value="VDK26197.1"/>
    <property type="molecule type" value="Genomic_DNA"/>
</dbReference>
<reference evidence="1 2" key="2">
    <citation type="submission" date="2018-11" db="EMBL/GenBank/DDBJ databases">
        <authorList>
            <consortium name="Pathogen Informatics"/>
        </authorList>
    </citation>
    <scope>NUCLEOTIDE SEQUENCE [LARGE SCALE GENOMIC DNA]</scope>
</reference>
<organism evidence="3">
    <name type="scientific">Anisakis simplex</name>
    <name type="common">Herring worm</name>
    <dbReference type="NCBI Taxonomy" id="6269"/>
    <lineage>
        <taxon>Eukaryota</taxon>
        <taxon>Metazoa</taxon>
        <taxon>Ecdysozoa</taxon>
        <taxon>Nematoda</taxon>
        <taxon>Chromadorea</taxon>
        <taxon>Rhabditida</taxon>
        <taxon>Spirurina</taxon>
        <taxon>Ascaridomorpha</taxon>
        <taxon>Ascaridoidea</taxon>
        <taxon>Anisakidae</taxon>
        <taxon>Anisakis</taxon>
        <taxon>Anisakis simplex complex</taxon>
    </lineage>
</organism>
<keyword evidence="2" id="KW-1185">Reference proteome</keyword>
<gene>
    <name evidence="1" type="ORF">ASIM_LOCUS5872</name>
</gene>
<evidence type="ECO:0000313" key="3">
    <source>
        <dbReference type="WBParaSite" id="ASIM_0000608401-mRNA-1"/>
    </source>
</evidence>